<gene>
    <name evidence="2" type="ORF">IQ35_02047</name>
</gene>
<reference evidence="2 3" key="1">
    <citation type="journal article" date="2015" name="Stand. Genomic Sci.">
        <title>Genomic Encyclopedia of Bacterial and Archaeal Type Strains, Phase III: the genomes of soil and plant-associated and newly described type strains.</title>
        <authorList>
            <person name="Whitman W.B."/>
            <person name="Woyke T."/>
            <person name="Klenk H.P."/>
            <person name="Zhou Y."/>
            <person name="Lilburn T.G."/>
            <person name="Beck B.J."/>
            <person name="De Vos P."/>
            <person name="Vandamme P."/>
            <person name="Eisen J.A."/>
            <person name="Garrity G."/>
            <person name="Hugenholtz P."/>
            <person name="Kyrpides N.C."/>
        </authorList>
    </citation>
    <scope>NUCLEOTIDE SEQUENCE [LARGE SCALE GENOMIC DNA]</scope>
    <source>
        <strain evidence="2 3">CGMCC 1.7748</strain>
    </source>
</reference>
<dbReference type="InterPro" id="IPR003615">
    <property type="entry name" value="HNH_nuc"/>
</dbReference>
<evidence type="ECO:0000313" key="3">
    <source>
        <dbReference type="Proteomes" id="UP000316624"/>
    </source>
</evidence>
<organism evidence="2 3">
    <name type="scientific">Sphingobium wenxiniae (strain DSM 21828 / CGMCC 1.7748 / JZ-1)</name>
    <dbReference type="NCBI Taxonomy" id="595605"/>
    <lineage>
        <taxon>Bacteria</taxon>
        <taxon>Pseudomonadati</taxon>
        <taxon>Pseudomonadota</taxon>
        <taxon>Alphaproteobacteria</taxon>
        <taxon>Sphingomonadales</taxon>
        <taxon>Sphingomonadaceae</taxon>
        <taxon>Sphingobium</taxon>
    </lineage>
</organism>
<dbReference type="Proteomes" id="UP000316624">
    <property type="component" value="Unassembled WGS sequence"/>
</dbReference>
<dbReference type="AlphaFoldDB" id="A0A562KEN1"/>
<dbReference type="InterPro" id="IPR002711">
    <property type="entry name" value="HNH"/>
</dbReference>
<protein>
    <submittedName>
        <fullName evidence="2">5-methylcytosine-specific restriction protein A</fullName>
    </submittedName>
</protein>
<evidence type="ECO:0000259" key="1">
    <source>
        <dbReference type="SMART" id="SM00507"/>
    </source>
</evidence>
<dbReference type="GO" id="GO:0004519">
    <property type="term" value="F:endonuclease activity"/>
    <property type="evidence" value="ECO:0007669"/>
    <property type="project" value="InterPro"/>
</dbReference>
<accession>A0A562KEN1</accession>
<dbReference type="SMART" id="SM00507">
    <property type="entry name" value="HNHc"/>
    <property type="match status" value="1"/>
</dbReference>
<dbReference type="EMBL" id="VLKK01000006">
    <property type="protein sequence ID" value="TWH93837.1"/>
    <property type="molecule type" value="Genomic_DNA"/>
</dbReference>
<dbReference type="GO" id="GO:0008270">
    <property type="term" value="F:zinc ion binding"/>
    <property type="evidence" value="ECO:0007669"/>
    <property type="project" value="InterPro"/>
</dbReference>
<evidence type="ECO:0000313" key="2">
    <source>
        <dbReference type="EMBL" id="TWH93837.1"/>
    </source>
</evidence>
<dbReference type="RefSeq" id="WP_145073164.1">
    <property type="nucleotide sequence ID" value="NZ_JACIIY010000004.1"/>
</dbReference>
<dbReference type="CDD" id="cd00085">
    <property type="entry name" value="HNHc"/>
    <property type="match status" value="1"/>
</dbReference>
<comment type="caution">
    <text evidence="2">The sequence shown here is derived from an EMBL/GenBank/DDBJ whole genome shotgun (WGS) entry which is preliminary data.</text>
</comment>
<name>A0A562KEN1_SPHWJ</name>
<dbReference type="Pfam" id="PF01844">
    <property type="entry name" value="HNH"/>
    <property type="match status" value="1"/>
</dbReference>
<sequence length="88" mass="9907">MAERLRGRAAVAQRRRRLQAEPLCRDCKSRDIITAATVPDHIVPLTQGGSDDDNNIRCLCADCHQARTAEQFGYRRRIEVNADGWPCA</sequence>
<dbReference type="GO" id="GO:0003676">
    <property type="term" value="F:nucleic acid binding"/>
    <property type="evidence" value="ECO:0007669"/>
    <property type="project" value="InterPro"/>
</dbReference>
<dbReference type="Gene3D" id="1.10.30.50">
    <property type="match status" value="1"/>
</dbReference>
<keyword evidence="3" id="KW-1185">Reference proteome</keyword>
<feature type="domain" description="HNH nuclease" evidence="1">
    <location>
        <begin position="12"/>
        <end position="65"/>
    </location>
</feature>
<proteinExistence type="predicted"/>